<evidence type="ECO:0000313" key="9">
    <source>
        <dbReference type="Proteomes" id="UP001227162"/>
    </source>
</evidence>
<protein>
    <submittedName>
        <fullName evidence="8">VTT domain-containing protein</fullName>
    </submittedName>
</protein>
<accession>A0AAJ1X3D7</accession>
<feature type="transmembrane region" description="Helical" evidence="6">
    <location>
        <begin position="168"/>
        <end position="189"/>
    </location>
</feature>
<organism evidence="8 9">
    <name type="scientific">Rhodalgimonas zhirmunskyi</name>
    <dbReference type="NCBI Taxonomy" id="2964767"/>
    <lineage>
        <taxon>Bacteria</taxon>
        <taxon>Pseudomonadati</taxon>
        <taxon>Pseudomonadota</taxon>
        <taxon>Alphaproteobacteria</taxon>
        <taxon>Rhodobacterales</taxon>
        <taxon>Roseobacteraceae</taxon>
        <taxon>Rhodalgimonas</taxon>
    </lineage>
</organism>
<keyword evidence="5 6" id="KW-0472">Membrane</keyword>
<reference evidence="8" key="1">
    <citation type="submission" date="2022-07" db="EMBL/GenBank/DDBJ databases">
        <authorList>
            <person name="Otstavnykh N."/>
            <person name="Isaeva M."/>
            <person name="Bystritskaya E."/>
        </authorList>
    </citation>
    <scope>NUCLEOTIDE SEQUENCE</scope>
    <source>
        <strain evidence="8">10Alg 79</strain>
    </source>
</reference>
<gene>
    <name evidence="8" type="ORF">NOI20_03620</name>
</gene>
<feature type="domain" description="VTT" evidence="7">
    <location>
        <begin position="30"/>
        <end position="157"/>
    </location>
</feature>
<evidence type="ECO:0000259" key="7">
    <source>
        <dbReference type="Pfam" id="PF09335"/>
    </source>
</evidence>
<evidence type="ECO:0000256" key="2">
    <source>
        <dbReference type="ARBA" id="ARBA00022475"/>
    </source>
</evidence>
<dbReference type="RefSeq" id="WP_317624787.1">
    <property type="nucleotide sequence ID" value="NZ_JANFFA010000001.1"/>
</dbReference>
<evidence type="ECO:0000256" key="3">
    <source>
        <dbReference type="ARBA" id="ARBA00022692"/>
    </source>
</evidence>
<keyword evidence="2" id="KW-1003">Cell membrane</keyword>
<dbReference type="InterPro" id="IPR051311">
    <property type="entry name" value="DedA_domain"/>
</dbReference>
<feature type="transmembrane region" description="Helical" evidence="6">
    <location>
        <begin position="12"/>
        <end position="30"/>
    </location>
</feature>
<keyword evidence="9" id="KW-1185">Reference proteome</keyword>
<keyword evidence="4 6" id="KW-1133">Transmembrane helix</keyword>
<dbReference type="InterPro" id="IPR032816">
    <property type="entry name" value="VTT_dom"/>
</dbReference>
<dbReference type="EMBL" id="JANFFA010000001">
    <property type="protein sequence ID" value="MDQ2093188.1"/>
    <property type="molecule type" value="Genomic_DNA"/>
</dbReference>
<dbReference type="PANTHER" id="PTHR42709:SF6">
    <property type="entry name" value="UNDECAPRENYL PHOSPHATE TRANSPORTER A"/>
    <property type="match status" value="1"/>
</dbReference>
<comment type="caution">
    <text evidence="8">The sequence shown here is derived from an EMBL/GenBank/DDBJ whole genome shotgun (WGS) entry which is preliminary data.</text>
</comment>
<comment type="subcellular location">
    <subcellularLocation>
        <location evidence="1">Cell membrane</location>
        <topology evidence="1">Multi-pass membrane protein</topology>
    </subcellularLocation>
</comment>
<dbReference type="AlphaFoldDB" id="A0AAJ1X3D7"/>
<feature type="transmembrane region" description="Helical" evidence="6">
    <location>
        <begin position="136"/>
        <end position="156"/>
    </location>
</feature>
<reference evidence="8" key="2">
    <citation type="submission" date="2023-04" db="EMBL/GenBank/DDBJ databases">
        <title>'Rhodoalgimonas zhirmunskyi' gen. nov., isolated from a red alga.</title>
        <authorList>
            <person name="Nedashkovskaya O.I."/>
            <person name="Otstavnykh N.Y."/>
            <person name="Bystritskaya E.P."/>
            <person name="Balabanova L.A."/>
            <person name="Isaeva M.P."/>
        </authorList>
    </citation>
    <scope>NUCLEOTIDE SEQUENCE</scope>
    <source>
        <strain evidence="8">10Alg 79</strain>
    </source>
</reference>
<evidence type="ECO:0000256" key="6">
    <source>
        <dbReference type="SAM" id="Phobius"/>
    </source>
</evidence>
<dbReference type="PANTHER" id="PTHR42709">
    <property type="entry name" value="ALKALINE PHOSPHATASE LIKE PROTEIN"/>
    <property type="match status" value="1"/>
</dbReference>
<name>A0AAJ1X3D7_9RHOB</name>
<evidence type="ECO:0000256" key="5">
    <source>
        <dbReference type="ARBA" id="ARBA00023136"/>
    </source>
</evidence>
<evidence type="ECO:0000256" key="1">
    <source>
        <dbReference type="ARBA" id="ARBA00004651"/>
    </source>
</evidence>
<evidence type="ECO:0000256" key="4">
    <source>
        <dbReference type="ARBA" id="ARBA00022989"/>
    </source>
</evidence>
<evidence type="ECO:0000313" key="8">
    <source>
        <dbReference type="EMBL" id="MDQ2093188.1"/>
    </source>
</evidence>
<dbReference type="Proteomes" id="UP001227162">
    <property type="component" value="Unassembled WGS sequence"/>
</dbReference>
<proteinExistence type="predicted"/>
<keyword evidence="3 6" id="KW-0812">Transmembrane</keyword>
<dbReference type="Pfam" id="PF09335">
    <property type="entry name" value="VTT_dom"/>
    <property type="match status" value="1"/>
</dbReference>
<sequence>MNDWLLEQLASVGPSLLFAVTLFSCLALPVPASLMMLTAGAFVASGEIAGTTAMATALGGAILGDQIGYMLGGRAQTSLERALASRPKRQALLARALALLHRHGGTGVFLSRWLLSPLGPYVNIAAGAAAMNWTRFTLWAALGEMAWVTLYIGLGYQFSDNLAATAEFAADTSGLLAALAVMIGAGLWLRHAHRLHRLEKARLEKHRTRDLGGSS</sequence>
<dbReference type="GO" id="GO:0005886">
    <property type="term" value="C:plasma membrane"/>
    <property type="evidence" value="ECO:0007669"/>
    <property type="project" value="UniProtKB-SubCell"/>
</dbReference>